<dbReference type="Proteomes" id="UP000886653">
    <property type="component" value="Unassembled WGS sequence"/>
</dbReference>
<name>A0A9P6TH83_9BASI</name>
<proteinExistence type="predicted"/>
<gene>
    <name evidence="2" type="ORF">CROQUDRAFT_86525</name>
</gene>
<reference evidence="2" key="1">
    <citation type="submission" date="2013-11" db="EMBL/GenBank/DDBJ databases">
        <title>Genome sequence of the fusiform rust pathogen reveals effectors for host alternation and coevolution with pine.</title>
        <authorList>
            <consortium name="DOE Joint Genome Institute"/>
            <person name="Smith K."/>
            <person name="Pendleton A."/>
            <person name="Kubisiak T."/>
            <person name="Anderson C."/>
            <person name="Salamov A."/>
            <person name="Aerts A."/>
            <person name="Riley R."/>
            <person name="Clum A."/>
            <person name="Lindquist E."/>
            <person name="Ence D."/>
            <person name="Campbell M."/>
            <person name="Kronenberg Z."/>
            <person name="Feau N."/>
            <person name="Dhillon B."/>
            <person name="Hamelin R."/>
            <person name="Burleigh J."/>
            <person name="Smith J."/>
            <person name="Yandell M."/>
            <person name="Nelson C."/>
            <person name="Grigoriev I."/>
            <person name="Davis J."/>
        </authorList>
    </citation>
    <scope>NUCLEOTIDE SEQUENCE</scope>
    <source>
        <strain evidence="2">G11</strain>
    </source>
</reference>
<dbReference type="AlphaFoldDB" id="A0A9P6TH83"/>
<sequence length="173" mass="19173">MSSFMIRPSVVTKNYLLVKRATTPAKAPQRVTWSSRGGEAPTDVRKRPSGASGVQKLLRLWGLGPQQLRKARRSPGDCTEVVQSLRGLIRSFSRDSCKESTRDLLKRLDPEGDLVVVNSLESVRYQIEIKDRASQVHRGGHVTKLERLGKLNVLARFQSTNAFDSKEDGGAAT</sequence>
<evidence type="ECO:0000313" key="2">
    <source>
        <dbReference type="EMBL" id="KAG0151510.1"/>
    </source>
</evidence>
<comment type="caution">
    <text evidence="2">The sequence shown here is derived from an EMBL/GenBank/DDBJ whole genome shotgun (WGS) entry which is preliminary data.</text>
</comment>
<evidence type="ECO:0000313" key="3">
    <source>
        <dbReference type="Proteomes" id="UP000886653"/>
    </source>
</evidence>
<keyword evidence="3" id="KW-1185">Reference proteome</keyword>
<feature type="region of interest" description="Disordered" evidence="1">
    <location>
        <begin position="27"/>
        <end position="51"/>
    </location>
</feature>
<dbReference type="EMBL" id="MU167212">
    <property type="protein sequence ID" value="KAG0151510.1"/>
    <property type="molecule type" value="Genomic_DNA"/>
</dbReference>
<protein>
    <submittedName>
        <fullName evidence="2">Uncharacterized protein</fullName>
    </submittedName>
</protein>
<evidence type="ECO:0000256" key="1">
    <source>
        <dbReference type="SAM" id="MobiDB-lite"/>
    </source>
</evidence>
<organism evidence="2 3">
    <name type="scientific">Cronartium quercuum f. sp. fusiforme G11</name>
    <dbReference type="NCBI Taxonomy" id="708437"/>
    <lineage>
        <taxon>Eukaryota</taxon>
        <taxon>Fungi</taxon>
        <taxon>Dikarya</taxon>
        <taxon>Basidiomycota</taxon>
        <taxon>Pucciniomycotina</taxon>
        <taxon>Pucciniomycetes</taxon>
        <taxon>Pucciniales</taxon>
        <taxon>Coleosporiaceae</taxon>
        <taxon>Cronartium</taxon>
    </lineage>
</organism>
<accession>A0A9P6TH83</accession>